<protein>
    <submittedName>
        <fullName evidence="5">Thioredoxin reductase</fullName>
        <ecNumber evidence="5">1.8.1.9</ecNumber>
    </submittedName>
</protein>
<dbReference type="Gene3D" id="3.50.50.60">
    <property type="entry name" value="FAD/NAD(P)-binding domain"/>
    <property type="match status" value="2"/>
</dbReference>
<dbReference type="SUPFAM" id="SSF51905">
    <property type="entry name" value="FAD/NAD(P)-binding domain"/>
    <property type="match status" value="1"/>
</dbReference>
<evidence type="ECO:0000313" key="6">
    <source>
        <dbReference type="Proteomes" id="UP000250242"/>
    </source>
</evidence>
<name>A0A2X1WKT8_9BURK</name>
<dbReference type="PRINTS" id="PR00368">
    <property type="entry name" value="FADPNR"/>
</dbReference>
<sequence>MRTETIATEATAYDSIIVGAGVAGVTCAVWLKRMGYSVLLLEATQQVGGMCARNPFMDEWNPTAPGLSGKEVAANLVRSLAAAEIEVQLQHQVQSVESTAEGFRLQVVAPTQQQVYVRAKKLVVATGVDYKVPAECVGQSFDDVLIGAGARLNNYDFKAKRVAVLGGGDNALENAVFAQNRGAASVHVYARTLRGQSHWLTRLKAEQISVGDYDFDPQQKKVAQQFYDVVLVFYGYEPQTQWLKGLPIDLDDKGYIEVDFRTAQTAVPSLYAIGEVTRRQHPCVVTAMADGVTAAKAIQRALDLGV</sequence>
<dbReference type="InterPro" id="IPR050097">
    <property type="entry name" value="Ferredoxin-NADP_redctase_2"/>
</dbReference>
<keyword evidence="1" id="KW-0285">Flavoprotein</keyword>
<evidence type="ECO:0000256" key="1">
    <source>
        <dbReference type="ARBA" id="ARBA00022630"/>
    </source>
</evidence>
<feature type="transmembrane region" description="Helical" evidence="3">
    <location>
        <begin position="12"/>
        <end position="31"/>
    </location>
</feature>
<keyword evidence="3" id="KW-0472">Membrane</keyword>
<dbReference type="PANTHER" id="PTHR48105">
    <property type="entry name" value="THIOREDOXIN REDUCTASE 1-RELATED-RELATED"/>
    <property type="match status" value="1"/>
</dbReference>
<evidence type="ECO:0000313" key="5">
    <source>
        <dbReference type="EMBL" id="SPY09184.1"/>
    </source>
</evidence>
<organism evidence="5 6">
    <name type="scientific">Oligella urethralis</name>
    <dbReference type="NCBI Taxonomy" id="90245"/>
    <lineage>
        <taxon>Bacteria</taxon>
        <taxon>Pseudomonadati</taxon>
        <taxon>Pseudomonadota</taxon>
        <taxon>Betaproteobacteria</taxon>
        <taxon>Burkholderiales</taxon>
        <taxon>Alcaligenaceae</taxon>
        <taxon>Oligella</taxon>
    </lineage>
</organism>
<evidence type="ECO:0000259" key="4">
    <source>
        <dbReference type="Pfam" id="PF07992"/>
    </source>
</evidence>
<dbReference type="AlphaFoldDB" id="A0A2X1WKT8"/>
<dbReference type="PRINTS" id="PR00469">
    <property type="entry name" value="PNDRDTASEII"/>
</dbReference>
<accession>A0A2X1WKT8</accession>
<dbReference type="GO" id="GO:0004791">
    <property type="term" value="F:thioredoxin-disulfide reductase (NADPH) activity"/>
    <property type="evidence" value="ECO:0007669"/>
    <property type="project" value="UniProtKB-EC"/>
</dbReference>
<reference evidence="5 6" key="1">
    <citation type="submission" date="2018-06" db="EMBL/GenBank/DDBJ databases">
        <authorList>
            <consortium name="Pathogen Informatics"/>
            <person name="Doyle S."/>
        </authorList>
    </citation>
    <scope>NUCLEOTIDE SEQUENCE [LARGE SCALE GENOMIC DNA]</scope>
    <source>
        <strain evidence="5 6">NCTC11009</strain>
    </source>
</reference>
<keyword evidence="3" id="KW-1133">Transmembrane helix</keyword>
<dbReference type="Proteomes" id="UP000250242">
    <property type="component" value="Unassembled WGS sequence"/>
</dbReference>
<evidence type="ECO:0000256" key="3">
    <source>
        <dbReference type="SAM" id="Phobius"/>
    </source>
</evidence>
<evidence type="ECO:0000256" key="2">
    <source>
        <dbReference type="ARBA" id="ARBA00023002"/>
    </source>
</evidence>
<dbReference type="EC" id="1.8.1.9" evidence="5"/>
<feature type="domain" description="FAD/NAD(P)-binding" evidence="4">
    <location>
        <begin position="13"/>
        <end position="291"/>
    </location>
</feature>
<dbReference type="InterPro" id="IPR036188">
    <property type="entry name" value="FAD/NAD-bd_sf"/>
</dbReference>
<keyword evidence="2 5" id="KW-0560">Oxidoreductase</keyword>
<dbReference type="EMBL" id="UATH01000001">
    <property type="protein sequence ID" value="SPY09184.1"/>
    <property type="molecule type" value="Genomic_DNA"/>
</dbReference>
<gene>
    <name evidence="5" type="primary">trxB_2</name>
    <name evidence="5" type="ORF">NCTC11009_02441</name>
</gene>
<dbReference type="Pfam" id="PF07992">
    <property type="entry name" value="Pyr_redox_2"/>
    <property type="match status" value="1"/>
</dbReference>
<dbReference type="InterPro" id="IPR023753">
    <property type="entry name" value="FAD/NAD-binding_dom"/>
</dbReference>
<keyword evidence="3" id="KW-0812">Transmembrane</keyword>
<proteinExistence type="predicted"/>